<evidence type="ECO:0000256" key="1">
    <source>
        <dbReference type="ARBA" id="ARBA00004141"/>
    </source>
</evidence>
<organism evidence="6 7">
    <name type="scientific">Aaosphaeria arxii CBS 175.79</name>
    <dbReference type="NCBI Taxonomy" id="1450172"/>
    <lineage>
        <taxon>Eukaryota</taxon>
        <taxon>Fungi</taxon>
        <taxon>Dikarya</taxon>
        <taxon>Ascomycota</taxon>
        <taxon>Pezizomycotina</taxon>
        <taxon>Dothideomycetes</taxon>
        <taxon>Pleosporomycetidae</taxon>
        <taxon>Pleosporales</taxon>
        <taxon>Pleosporales incertae sedis</taxon>
        <taxon>Aaosphaeria</taxon>
    </lineage>
</organism>
<dbReference type="EMBL" id="ML978070">
    <property type="protein sequence ID" value="KAF2014277.1"/>
    <property type="molecule type" value="Genomic_DNA"/>
</dbReference>
<dbReference type="RefSeq" id="XP_033382616.1">
    <property type="nucleotide sequence ID" value="XM_033521954.1"/>
</dbReference>
<protein>
    <submittedName>
        <fullName evidence="6">RTA1 like protein</fullName>
    </submittedName>
</protein>
<dbReference type="Pfam" id="PF04479">
    <property type="entry name" value="RTA1"/>
    <property type="match status" value="1"/>
</dbReference>
<feature type="transmembrane region" description="Helical" evidence="5">
    <location>
        <begin position="83"/>
        <end position="104"/>
    </location>
</feature>
<gene>
    <name evidence="6" type="ORF">BU24DRAFT_212453</name>
</gene>
<dbReference type="PANTHER" id="PTHR31465:SF35">
    <property type="entry name" value="RTA1 DOMAIN PROTEIN-RELATED"/>
    <property type="match status" value="1"/>
</dbReference>
<reference evidence="6" key="1">
    <citation type="journal article" date="2020" name="Stud. Mycol.">
        <title>101 Dothideomycetes genomes: a test case for predicting lifestyles and emergence of pathogens.</title>
        <authorList>
            <person name="Haridas S."/>
            <person name="Albert R."/>
            <person name="Binder M."/>
            <person name="Bloem J."/>
            <person name="Labutti K."/>
            <person name="Salamov A."/>
            <person name="Andreopoulos B."/>
            <person name="Baker S."/>
            <person name="Barry K."/>
            <person name="Bills G."/>
            <person name="Bluhm B."/>
            <person name="Cannon C."/>
            <person name="Castanera R."/>
            <person name="Culley D."/>
            <person name="Daum C."/>
            <person name="Ezra D."/>
            <person name="Gonzalez J."/>
            <person name="Henrissat B."/>
            <person name="Kuo A."/>
            <person name="Liang C."/>
            <person name="Lipzen A."/>
            <person name="Lutzoni F."/>
            <person name="Magnuson J."/>
            <person name="Mondo S."/>
            <person name="Nolan M."/>
            <person name="Ohm R."/>
            <person name="Pangilinan J."/>
            <person name="Park H.-J."/>
            <person name="Ramirez L."/>
            <person name="Alfaro M."/>
            <person name="Sun H."/>
            <person name="Tritt A."/>
            <person name="Yoshinaga Y."/>
            <person name="Zwiers L.-H."/>
            <person name="Turgeon B."/>
            <person name="Goodwin S."/>
            <person name="Spatafora J."/>
            <person name="Crous P."/>
            <person name="Grigoriev I."/>
        </authorList>
    </citation>
    <scope>NUCLEOTIDE SEQUENCE</scope>
    <source>
        <strain evidence="6">CBS 175.79</strain>
    </source>
</reference>
<comment type="subcellular location">
    <subcellularLocation>
        <location evidence="1">Membrane</location>
        <topology evidence="1">Multi-pass membrane protein</topology>
    </subcellularLocation>
</comment>
<dbReference type="AlphaFoldDB" id="A0A6A5XN50"/>
<evidence type="ECO:0000256" key="5">
    <source>
        <dbReference type="SAM" id="Phobius"/>
    </source>
</evidence>
<feature type="transmembrane region" description="Helical" evidence="5">
    <location>
        <begin position="44"/>
        <end position="63"/>
    </location>
</feature>
<evidence type="ECO:0000313" key="7">
    <source>
        <dbReference type="Proteomes" id="UP000799778"/>
    </source>
</evidence>
<name>A0A6A5XN50_9PLEO</name>
<proteinExistence type="predicted"/>
<keyword evidence="4 5" id="KW-0472">Membrane</keyword>
<sequence>MPGSEPPEYVLWPYRPSIAGGVIACIVFAILTIIHIYRLIRNRTWFCIPFVVGALFEAIGYAARAKAHSDTTSKNPYIIQSMLILLAPILFAASIYMILGRLIVRTDSVRLSIVRANWLTKIFVGGDILCFCIQGGGAGLLIKAKDEDGFKMGENTILGGLILQILIFAFFVVVANIWHRRLNAVPTAASAQIPWGKYIWILYASSVFITIRNFCRVIEYAMGKDGYLLSNEWPLYLYDSLPMMLTLVVCITWYDPNIKPGKMADHEYGMW</sequence>
<feature type="transmembrane region" description="Helical" evidence="5">
    <location>
        <begin position="116"/>
        <end position="137"/>
    </location>
</feature>
<keyword evidence="3 5" id="KW-1133">Transmembrane helix</keyword>
<dbReference type="GO" id="GO:0016020">
    <property type="term" value="C:membrane"/>
    <property type="evidence" value="ECO:0007669"/>
    <property type="project" value="UniProtKB-SubCell"/>
</dbReference>
<evidence type="ECO:0000313" key="6">
    <source>
        <dbReference type="EMBL" id="KAF2014277.1"/>
    </source>
</evidence>
<dbReference type="Proteomes" id="UP000799778">
    <property type="component" value="Unassembled WGS sequence"/>
</dbReference>
<dbReference type="OrthoDB" id="3358017at2759"/>
<keyword evidence="2 5" id="KW-0812">Transmembrane</keyword>
<dbReference type="PANTHER" id="PTHR31465">
    <property type="entry name" value="PROTEIN RTA1-RELATED"/>
    <property type="match status" value="1"/>
</dbReference>
<keyword evidence="7" id="KW-1185">Reference proteome</keyword>
<feature type="transmembrane region" description="Helical" evidence="5">
    <location>
        <begin position="157"/>
        <end position="178"/>
    </location>
</feature>
<accession>A0A6A5XN50</accession>
<evidence type="ECO:0000256" key="3">
    <source>
        <dbReference type="ARBA" id="ARBA00022989"/>
    </source>
</evidence>
<evidence type="ECO:0000256" key="4">
    <source>
        <dbReference type="ARBA" id="ARBA00023136"/>
    </source>
</evidence>
<evidence type="ECO:0000256" key="2">
    <source>
        <dbReference type="ARBA" id="ARBA00022692"/>
    </source>
</evidence>
<dbReference type="GeneID" id="54279351"/>
<feature type="transmembrane region" description="Helical" evidence="5">
    <location>
        <begin position="198"/>
        <end position="215"/>
    </location>
</feature>
<dbReference type="InterPro" id="IPR007568">
    <property type="entry name" value="RTA1"/>
</dbReference>
<feature type="transmembrane region" description="Helical" evidence="5">
    <location>
        <begin position="235"/>
        <end position="254"/>
    </location>
</feature>
<feature type="transmembrane region" description="Helical" evidence="5">
    <location>
        <begin position="18"/>
        <end position="37"/>
    </location>
</feature>